<dbReference type="PANTHER" id="PTHR22594:SF34">
    <property type="entry name" value="ASPARAGINE--TRNA LIGASE, MITOCHONDRIAL-RELATED"/>
    <property type="match status" value="1"/>
</dbReference>
<evidence type="ECO:0000256" key="3">
    <source>
        <dbReference type="ARBA" id="ARBA00022741"/>
    </source>
</evidence>
<dbReference type="EMBL" id="CP036275">
    <property type="protein sequence ID" value="QDU35889.1"/>
    <property type="molecule type" value="Genomic_DNA"/>
</dbReference>
<keyword evidence="5 7" id="KW-0648">Protein biosynthesis</keyword>
<keyword evidence="6 7" id="KW-0030">Aminoacyl-tRNA synthetase</keyword>
<dbReference type="GO" id="GO:0003676">
    <property type="term" value="F:nucleic acid binding"/>
    <property type="evidence" value="ECO:0007669"/>
    <property type="project" value="InterPro"/>
</dbReference>
<dbReference type="Proteomes" id="UP000320496">
    <property type="component" value="Chromosome"/>
</dbReference>
<dbReference type="KEGG" id="mri:Mal4_01710"/>
<reference evidence="9 10" key="1">
    <citation type="submission" date="2019-02" db="EMBL/GenBank/DDBJ databases">
        <title>Deep-cultivation of Planctomycetes and their phenomic and genomic characterization uncovers novel biology.</title>
        <authorList>
            <person name="Wiegand S."/>
            <person name="Jogler M."/>
            <person name="Boedeker C."/>
            <person name="Pinto D."/>
            <person name="Vollmers J."/>
            <person name="Rivas-Marin E."/>
            <person name="Kohn T."/>
            <person name="Peeters S.H."/>
            <person name="Heuer A."/>
            <person name="Rast P."/>
            <person name="Oberbeckmann S."/>
            <person name="Bunk B."/>
            <person name="Jeske O."/>
            <person name="Meyerdierks A."/>
            <person name="Storesund J.E."/>
            <person name="Kallscheuer N."/>
            <person name="Luecker S."/>
            <person name="Lage O.M."/>
            <person name="Pohl T."/>
            <person name="Merkel B.J."/>
            <person name="Hornburger P."/>
            <person name="Mueller R.-W."/>
            <person name="Bruemmer F."/>
            <person name="Labrenz M."/>
            <person name="Spormann A.M."/>
            <person name="Op den Camp H."/>
            <person name="Overmann J."/>
            <person name="Amann R."/>
            <person name="Jetten M.S.M."/>
            <person name="Mascher T."/>
            <person name="Medema M.H."/>
            <person name="Devos D.P."/>
            <person name="Kaster A.-K."/>
            <person name="Ovreas L."/>
            <person name="Rohde M."/>
            <person name="Galperin M.Y."/>
            <person name="Jogler C."/>
        </authorList>
    </citation>
    <scope>NUCLEOTIDE SEQUENCE [LARGE SCALE GENOMIC DNA]</scope>
    <source>
        <strain evidence="9 10">Mal4</strain>
    </source>
</reference>
<dbReference type="InterPro" id="IPR002312">
    <property type="entry name" value="Asp/Asn-tRNA-synth_IIb"/>
</dbReference>
<proteinExistence type="inferred from homology"/>
<evidence type="ECO:0000256" key="1">
    <source>
        <dbReference type="ARBA" id="ARBA00008226"/>
    </source>
</evidence>
<evidence type="ECO:0000256" key="4">
    <source>
        <dbReference type="ARBA" id="ARBA00022840"/>
    </source>
</evidence>
<dbReference type="SUPFAM" id="SSF55681">
    <property type="entry name" value="Class II aaRS and biotin synthetases"/>
    <property type="match status" value="1"/>
</dbReference>
<dbReference type="RefSeq" id="WP_145366590.1">
    <property type="nucleotide sequence ID" value="NZ_CP036275.1"/>
</dbReference>
<dbReference type="InterPro" id="IPR004365">
    <property type="entry name" value="NA-bd_OB_tRNA"/>
</dbReference>
<feature type="domain" description="Aminoacyl-transfer RNA synthetases class-II family profile" evidence="8">
    <location>
        <begin position="139"/>
        <end position="461"/>
    </location>
</feature>
<dbReference type="InterPro" id="IPR004522">
    <property type="entry name" value="Asn-tRNA-ligase"/>
</dbReference>
<dbReference type="SUPFAM" id="SSF50249">
    <property type="entry name" value="Nucleic acid-binding proteins"/>
    <property type="match status" value="1"/>
</dbReference>
<name>A0A517Z0F3_9PLAN</name>
<keyword evidence="10" id="KW-1185">Reference proteome</keyword>
<comment type="subcellular location">
    <subcellularLocation>
        <location evidence="7">Cytoplasm</location>
    </subcellularLocation>
</comment>
<dbReference type="Pfam" id="PF01336">
    <property type="entry name" value="tRNA_anti-codon"/>
    <property type="match status" value="1"/>
</dbReference>
<dbReference type="EC" id="6.1.1.22" evidence="7"/>
<dbReference type="FunFam" id="3.30.930.10:FF:000016">
    <property type="entry name" value="Asparagine--tRNA ligase"/>
    <property type="match status" value="1"/>
</dbReference>
<dbReference type="GO" id="GO:0004816">
    <property type="term" value="F:asparagine-tRNA ligase activity"/>
    <property type="evidence" value="ECO:0007669"/>
    <property type="project" value="UniProtKB-UniRule"/>
</dbReference>
<evidence type="ECO:0000256" key="2">
    <source>
        <dbReference type="ARBA" id="ARBA00022598"/>
    </source>
</evidence>
<gene>
    <name evidence="7 9" type="primary">asnS</name>
    <name evidence="9" type="ORF">Mal4_01710</name>
</gene>
<keyword evidence="3 7" id="KW-0547">Nucleotide-binding</keyword>
<dbReference type="Gene3D" id="3.30.930.10">
    <property type="entry name" value="Bira Bifunctional Protein, Domain 2"/>
    <property type="match status" value="1"/>
</dbReference>
<dbReference type="PRINTS" id="PR01042">
    <property type="entry name" value="TRNASYNTHASP"/>
</dbReference>
<dbReference type="InterPro" id="IPR004364">
    <property type="entry name" value="Aa-tRNA-synt_II"/>
</dbReference>
<dbReference type="Pfam" id="PF00152">
    <property type="entry name" value="tRNA-synt_2"/>
    <property type="match status" value="1"/>
</dbReference>
<dbReference type="GO" id="GO:0005737">
    <property type="term" value="C:cytoplasm"/>
    <property type="evidence" value="ECO:0007669"/>
    <property type="project" value="UniProtKB-SubCell"/>
</dbReference>
<dbReference type="CDD" id="cd04318">
    <property type="entry name" value="EcAsnRS_like_N"/>
    <property type="match status" value="1"/>
</dbReference>
<dbReference type="GO" id="GO:0005524">
    <property type="term" value="F:ATP binding"/>
    <property type="evidence" value="ECO:0007669"/>
    <property type="project" value="UniProtKB-UniRule"/>
</dbReference>
<keyword evidence="7" id="KW-0963">Cytoplasm</keyword>
<dbReference type="NCBIfam" id="TIGR00457">
    <property type="entry name" value="asnS"/>
    <property type="match status" value="1"/>
</dbReference>
<dbReference type="InterPro" id="IPR045864">
    <property type="entry name" value="aa-tRNA-synth_II/BPL/LPL"/>
</dbReference>
<evidence type="ECO:0000256" key="5">
    <source>
        <dbReference type="ARBA" id="ARBA00022917"/>
    </source>
</evidence>
<dbReference type="NCBIfam" id="NF003037">
    <property type="entry name" value="PRK03932.1"/>
    <property type="match status" value="1"/>
</dbReference>
<dbReference type="InterPro" id="IPR012340">
    <property type="entry name" value="NA-bd_OB-fold"/>
</dbReference>
<dbReference type="OrthoDB" id="9762036at2"/>
<comment type="subunit">
    <text evidence="7">Homodimer.</text>
</comment>
<evidence type="ECO:0000313" key="10">
    <source>
        <dbReference type="Proteomes" id="UP000320496"/>
    </source>
</evidence>
<dbReference type="PROSITE" id="PS50862">
    <property type="entry name" value="AA_TRNA_LIGASE_II"/>
    <property type="match status" value="1"/>
</dbReference>
<dbReference type="HAMAP" id="MF_00534">
    <property type="entry name" value="Asn_tRNA_synth"/>
    <property type="match status" value="1"/>
</dbReference>
<dbReference type="Gene3D" id="2.40.50.140">
    <property type="entry name" value="Nucleic acid-binding proteins"/>
    <property type="match status" value="1"/>
</dbReference>
<keyword evidence="2 7" id="KW-0436">Ligase</keyword>
<dbReference type="AlphaFoldDB" id="A0A517Z0F3"/>
<dbReference type="PANTHER" id="PTHR22594">
    <property type="entry name" value="ASPARTYL/LYSYL-TRNA SYNTHETASE"/>
    <property type="match status" value="1"/>
</dbReference>
<evidence type="ECO:0000256" key="7">
    <source>
        <dbReference type="HAMAP-Rule" id="MF_00534"/>
    </source>
</evidence>
<dbReference type="GO" id="GO:0006421">
    <property type="term" value="P:asparaginyl-tRNA aminoacylation"/>
    <property type="evidence" value="ECO:0007669"/>
    <property type="project" value="UniProtKB-UniRule"/>
</dbReference>
<organism evidence="9 10">
    <name type="scientific">Maioricimonas rarisocia</name>
    <dbReference type="NCBI Taxonomy" id="2528026"/>
    <lineage>
        <taxon>Bacteria</taxon>
        <taxon>Pseudomonadati</taxon>
        <taxon>Planctomycetota</taxon>
        <taxon>Planctomycetia</taxon>
        <taxon>Planctomycetales</taxon>
        <taxon>Planctomycetaceae</taxon>
        <taxon>Maioricimonas</taxon>
    </lineage>
</organism>
<accession>A0A517Z0F3</accession>
<dbReference type="CDD" id="cd00776">
    <property type="entry name" value="AsxRS_core"/>
    <property type="match status" value="1"/>
</dbReference>
<evidence type="ECO:0000256" key="6">
    <source>
        <dbReference type="ARBA" id="ARBA00023146"/>
    </source>
</evidence>
<dbReference type="InterPro" id="IPR006195">
    <property type="entry name" value="aa-tRNA-synth_II"/>
</dbReference>
<comment type="similarity">
    <text evidence="1 7">Belongs to the class-II aminoacyl-tRNA synthetase family.</text>
</comment>
<sequence length="471" mass="53523">MAADRPRIATLLADAPVGSAVDVSGWVRTRRDSKNGFSFVELNDGSCMSNLQVVVDASVPGYEETIREVHTGASVRVTGELKESPGAKQRVEMHAATLELIGGADSETYPLQKKRHSFEFLREIAHLRPRTNTFGAIARVRNALCWSIHNFFQQRGFLYVHTPIITTSDCEGAGEMFTVTTLLGHDGEAGSAEKGSQDDPDFEHDFFGKRAALTVSGQLEAEIYATSLGPCYTFGPTFRAENSNTTRHLAEFWMVEPEMPFCELTDNMQLAEDFIKTTIGDVLERCREDMEFFNLRIDKTILATLDHILQNEFRRVSYTEAVEVLTSVDREWDYPVEWGHNLQAEHERYLTEEHFRQPIIVYDYPRSIKPFYMYCNEDGKTVRAMDVLVPGVGEIIGGSQREDRLDVLETRMAECDLDPEEYWWYLDLRRFGSVPHSGFGLGLERMLLLLTGMQNIRDVIPFPRTPRSADF</sequence>
<evidence type="ECO:0000259" key="8">
    <source>
        <dbReference type="PROSITE" id="PS50862"/>
    </source>
</evidence>
<protein>
    <recommendedName>
        <fullName evidence="7">Asparagine--tRNA ligase</fullName>
        <ecNumber evidence="7">6.1.1.22</ecNumber>
    </recommendedName>
    <alternativeName>
        <fullName evidence="7">Asparaginyl-tRNA synthetase</fullName>
        <shortName evidence="7">AsnRS</shortName>
    </alternativeName>
</protein>
<comment type="catalytic activity">
    <reaction evidence="7">
        <text>tRNA(Asn) + L-asparagine + ATP = L-asparaginyl-tRNA(Asn) + AMP + diphosphate + H(+)</text>
        <dbReference type="Rhea" id="RHEA:11180"/>
        <dbReference type="Rhea" id="RHEA-COMP:9659"/>
        <dbReference type="Rhea" id="RHEA-COMP:9674"/>
        <dbReference type="ChEBI" id="CHEBI:15378"/>
        <dbReference type="ChEBI" id="CHEBI:30616"/>
        <dbReference type="ChEBI" id="CHEBI:33019"/>
        <dbReference type="ChEBI" id="CHEBI:58048"/>
        <dbReference type="ChEBI" id="CHEBI:78442"/>
        <dbReference type="ChEBI" id="CHEBI:78515"/>
        <dbReference type="ChEBI" id="CHEBI:456215"/>
        <dbReference type="EC" id="6.1.1.22"/>
    </reaction>
</comment>
<evidence type="ECO:0000313" key="9">
    <source>
        <dbReference type="EMBL" id="QDU35889.1"/>
    </source>
</evidence>
<keyword evidence="4 7" id="KW-0067">ATP-binding</keyword>